<dbReference type="Pfam" id="PF13460">
    <property type="entry name" value="NAD_binding_10"/>
    <property type="match status" value="1"/>
</dbReference>
<gene>
    <name evidence="2" type="ORF">D4765_05600</name>
</gene>
<evidence type="ECO:0000313" key="2">
    <source>
        <dbReference type="EMBL" id="TIH39030.1"/>
    </source>
</evidence>
<dbReference type="PANTHER" id="PTHR15020:SF11">
    <property type="entry name" value="OS06G0360300 PROTEIN"/>
    <property type="match status" value="1"/>
</dbReference>
<evidence type="ECO:0000313" key="3">
    <source>
        <dbReference type="Proteomes" id="UP000306192"/>
    </source>
</evidence>
<feature type="domain" description="NAD(P)-binding" evidence="1">
    <location>
        <begin position="14"/>
        <end position="196"/>
    </location>
</feature>
<dbReference type="EMBL" id="QYRT01000007">
    <property type="protein sequence ID" value="TIH39030.1"/>
    <property type="molecule type" value="Genomic_DNA"/>
</dbReference>
<evidence type="ECO:0000259" key="1">
    <source>
        <dbReference type="Pfam" id="PF13460"/>
    </source>
</evidence>
<dbReference type="RefSeq" id="WP_136641261.1">
    <property type="nucleotide sequence ID" value="NZ_QYRT01000007.1"/>
</dbReference>
<accession>A0A4T2C4N2</accession>
<proteinExistence type="predicted"/>
<dbReference type="SUPFAM" id="SSF51735">
    <property type="entry name" value="NAD(P)-binding Rossmann-fold domains"/>
    <property type="match status" value="1"/>
</dbReference>
<dbReference type="OrthoDB" id="9771302at2"/>
<comment type="caution">
    <text evidence="2">The sequence shown here is derived from an EMBL/GenBank/DDBJ whole genome shotgun (WGS) entry which is preliminary data.</text>
</comment>
<reference evidence="2 3" key="1">
    <citation type="journal article" date="2019" name="Microorganisms">
        <title>Systematic Affiliation and Genome Analysis of Subtercola vilae DB165(T) with Particular Emphasis on Cold Adaptation of an Isolate from a High-Altitude Cold Volcano Lake.</title>
        <authorList>
            <person name="Villalobos A.S."/>
            <person name="Wiese J."/>
            <person name="Imhoff J.F."/>
            <person name="Dorador C."/>
            <person name="Keller A."/>
            <person name="Hentschel U."/>
        </authorList>
    </citation>
    <scope>NUCLEOTIDE SEQUENCE [LARGE SCALE GENOMIC DNA]</scope>
    <source>
        <strain evidence="2 3">DB165</strain>
    </source>
</reference>
<dbReference type="PANTHER" id="PTHR15020">
    <property type="entry name" value="FLAVIN REDUCTASE-RELATED"/>
    <property type="match status" value="1"/>
</dbReference>
<dbReference type="Proteomes" id="UP000306192">
    <property type="component" value="Unassembled WGS sequence"/>
</dbReference>
<protein>
    <submittedName>
        <fullName evidence="2">NAD(P)-dependent oxidoreductase</fullName>
    </submittedName>
</protein>
<organism evidence="2 3">
    <name type="scientific">Subtercola vilae</name>
    <dbReference type="NCBI Taxonomy" id="2056433"/>
    <lineage>
        <taxon>Bacteria</taxon>
        <taxon>Bacillati</taxon>
        <taxon>Actinomycetota</taxon>
        <taxon>Actinomycetes</taxon>
        <taxon>Micrococcales</taxon>
        <taxon>Microbacteriaceae</taxon>
        <taxon>Subtercola</taxon>
    </lineage>
</organism>
<sequence>MSATTPLLRIVVLGASGATGQHLVDGALARGHEVHAIVRDAARYSHSTSARLTVHTGDVHDAASIAAAITPASIVLSGLGLRSKKQAGTLTAGARAVLAARPHHVVWLGAIGTGRSATAVGRLTHRLLKAGFGAEYDDKTTADCLILDAQHTVIHSGPLNDRPAPHYEALPLSSVRRRFFPAFTPRQAVAQVMLDEAEKGPHSASLLVPQKTDRTH</sequence>
<dbReference type="InterPro" id="IPR036291">
    <property type="entry name" value="NAD(P)-bd_dom_sf"/>
</dbReference>
<dbReference type="AlphaFoldDB" id="A0A4T2C4N2"/>
<dbReference type="InterPro" id="IPR016040">
    <property type="entry name" value="NAD(P)-bd_dom"/>
</dbReference>
<dbReference type="Gene3D" id="3.40.50.720">
    <property type="entry name" value="NAD(P)-binding Rossmann-like Domain"/>
    <property type="match status" value="1"/>
</dbReference>
<name>A0A4T2C4N2_9MICO</name>
<keyword evidence="3" id="KW-1185">Reference proteome</keyword>